<dbReference type="InterPro" id="IPR000897">
    <property type="entry name" value="SRP54_GTPase_dom"/>
</dbReference>
<dbReference type="Pfam" id="PF00448">
    <property type="entry name" value="SRP54"/>
    <property type="match status" value="1"/>
</dbReference>
<evidence type="ECO:0000256" key="4">
    <source>
        <dbReference type="ARBA" id="ARBA00023134"/>
    </source>
</evidence>
<dbReference type="AlphaFoldDB" id="A0A7S2ZSI0"/>
<dbReference type="EMBL" id="HBHW01023544">
    <property type="protein sequence ID" value="CAE0050051.1"/>
    <property type="molecule type" value="Transcribed_RNA"/>
</dbReference>
<keyword evidence="3" id="KW-0547">Nucleotide-binding</keyword>
<sequence>MDTVDIVMDDLRAEATKERLRTEEDIKATLKGTLVRVLNEKGGSAPLSVGSEAPTVVVFVGANGMGKTTTVGKLGTRYKKEGKKVLLAACDTFRAAAVEQLATWADRAEVDIVKPLEGAKNPSSTAFRAVKKAQEEGYDVVIIDTSGRLHTNHNLMGELRKLVSVVKKFKEGGADETLLVVDASIGRNAMSQAVNFREEIGLTGLAVTKLDGTARAGFVVSVVNDLQLPIKLVGVGEKVEDLRDFEPEFFVEGLVG</sequence>
<feature type="domain" description="SRP54-type proteins GTP-binding" evidence="7">
    <location>
        <begin position="229"/>
        <end position="242"/>
    </location>
</feature>
<dbReference type="CDD" id="cd17874">
    <property type="entry name" value="FtsY"/>
    <property type="match status" value="1"/>
</dbReference>
<dbReference type="NCBIfam" id="TIGR00064">
    <property type="entry name" value="ftsY"/>
    <property type="match status" value="1"/>
</dbReference>
<evidence type="ECO:0000256" key="3">
    <source>
        <dbReference type="ARBA" id="ARBA00022741"/>
    </source>
</evidence>
<dbReference type="GO" id="GO:0003924">
    <property type="term" value="F:GTPase activity"/>
    <property type="evidence" value="ECO:0007669"/>
    <property type="project" value="TreeGrafter"/>
</dbReference>
<comment type="subcellular location">
    <subcellularLocation>
        <location evidence="1">Membrane</location>
        <topology evidence="1">Peripheral membrane protein</topology>
    </subcellularLocation>
</comment>
<dbReference type="SUPFAM" id="SSF52540">
    <property type="entry name" value="P-loop containing nucleoside triphosphate hydrolases"/>
    <property type="match status" value="1"/>
</dbReference>
<gene>
    <name evidence="8" type="ORF">RMAR00112_LOCUS18049</name>
    <name evidence="9" type="ORF">RMAR00112_LOCUS18050</name>
    <name evidence="10" type="ORF">RMAR00112_LOCUS18064</name>
</gene>
<dbReference type="EMBL" id="HBHW01023558">
    <property type="protein sequence ID" value="CAE0050065.1"/>
    <property type="molecule type" value="Transcribed_RNA"/>
</dbReference>
<accession>A0A7S2ZSI0</accession>
<dbReference type="InterPro" id="IPR004390">
    <property type="entry name" value="SR_rcpt_FtsY"/>
</dbReference>
<keyword evidence="4" id="KW-0342">GTP-binding</keyword>
<dbReference type="GO" id="GO:0016020">
    <property type="term" value="C:membrane"/>
    <property type="evidence" value="ECO:0007669"/>
    <property type="project" value="UniProtKB-SubCell"/>
</dbReference>
<dbReference type="GO" id="GO:0005047">
    <property type="term" value="F:signal recognition particle binding"/>
    <property type="evidence" value="ECO:0007669"/>
    <property type="project" value="TreeGrafter"/>
</dbReference>
<reference evidence="10" key="1">
    <citation type="submission" date="2021-01" db="EMBL/GenBank/DDBJ databases">
        <authorList>
            <person name="Corre E."/>
            <person name="Pelletier E."/>
            <person name="Niang G."/>
            <person name="Scheremetjew M."/>
            <person name="Finn R."/>
            <person name="Kale V."/>
            <person name="Holt S."/>
            <person name="Cochrane G."/>
            <person name="Meng A."/>
            <person name="Brown T."/>
            <person name="Cohen L."/>
        </authorList>
    </citation>
    <scope>NUCLEOTIDE SEQUENCE</scope>
    <source>
        <strain evidence="10">CCMP 769</strain>
    </source>
</reference>
<dbReference type="PROSITE" id="PS00300">
    <property type="entry name" value="SRP54"/>
    <property type="match status" value="1"/>
</dbReference>
<dbReference type="SMART" id="SM00962">
    <property type="entry name" value="SRP54"/>
    <property type="match status" value="1"/>
</dbReference>
<dbReference type="EMBL" id="HBHW01023543">
    <property type="protein sequence ID" value="CAE0050050.1"/>
    <property type="molecule type" value="Transcribed_RNA"/>
</dbReference>
<proteinExistence type="inferred from homology"/>
<organism evidence="10">
    <name type="scientific">Rhodosorus marinus</name>
    <dbReference type="NCBI Taxonomy" id="101924"/>
    <lineage>
        <taxon>Eukaryota</taxon>
        <taxon>Rhodophyta</taxon>
        <taxon>Stylonematophyceae</taxon>
        <taxon>Stylonematales</taxon>
        <taxon>Stylonemataceae</taxon>
        <taxon>Rhodosorus</taxon>
    </lineage>
</organism>
<dbReference type="FunFam" id="3.40.50.300:FF:000053">
    <property type="entry name" value="Signal recognition particle receptor FtsY"/>
    <property type="match status" value="1"/>
</dbReference>
<evidence type="ECO:0000313" key="9">
    <source>
        <dbReference type="EMBL" id="CAE0050051.1"/>
    </source>
</evidence>
<dbReference type="GO" id="GO:0005525">
    <property type="term" value="F:GTP binding"/>
    <property type="evidence" value="ECO:0007669"/>
    <property type="project" value="UniProtKB-KW"/>
</dbReference>
<evidence type="ECO:0000313" key="10">
    <source>
        <dbReference type="EMBL" id="CAE0050065.1"/>
    </source>
</evidence>
<evidence type="ECO:0000256" key="5">
    <source>
        <dbReference type="ARBA" id="ARBA00023136"/>
    </source>
</evidence>
<evidence type="ECO:0000259" key="7">
    <source>
        <dbReference type="PROSITE" id="PS00300"/>
    </source>
</evidence>
<keyword evidence="6" id="KW-0675">Receptor</keyword>
<protein>
    <recommendedName>
        <fullName evidence="7">SRP54-type proteins GTP-binding domain-containing protein</fullName>
    </recommendedName>
</protein>
<evidence type="ECO:0000256" key="6">
    <source>
        <dbReference type="ARBA" id="ARBA00023170"/>
    </source>
</evidence>
<evidence type="ECO:0000256" key="1">
    <source>
        <dbReference type="ARBA" id="ARBA00004170"/>
    </source>
</evidence>
<dbReference type="GO" id="GO:0006614">
    <property type="term" value="P:SRP-dependent cotranslational protein targeting to membrane"/>
    <property type="evidence" value="ECO:0007669"/>
    <property type="project" value="InterPro"/>
</dbReference>
<dbReference type="Gene3D" id="3.40.50.300">
    <property type="entry name" value="P-loop containing nucleotide triphosphate hydrolases"/>
    <property type="match status" value="1"/>
</dbReference>
<evidence type="ECO:0000256" key="2">
    <source>
        <dbReference type="ARBA" id="ARBA00008531"/>
    </source>
</evidence>
<dbReference type="SMART" id="SM00382">
    <property type="entry name" value="AAA"/>
    <property type="match status" value="1"/>
</dbReference>
<comment type="similarity">
    <text evidence="2">Belongs to the GTP-binding SRP family.</text>
</comment>
<name>A0A7S2ZSI0_9RHOD</name>
<dbReference type="InterPro" id="IPR003593">
    <property type="entry name" value="AAA+_ATPase"/>
</dbReference>
<evidence type="ECO:0000313" key="8">
    <source>
        <dbReference type="EMBL" id="CAE0050050.1"/>
    </source>
</evidence>
<keyword evidence="5" id="KW-0472">Membrane</keyword>
<dbReference type="PANTHER" id="PTHR43134">
    <property type="entry name" value="SIGNAL RECOGNITION PARTICLE RECEPTOR SUBUNIT ALPHA"/>
    <property type="match status" value="1"/>
</dbReference>
<dbReference type="PANTHER" id="PTHR43134:SF7">
    <property type="entry name" value="CELL DIVISION PROTEIN FTSY HOMOLOG, CHLOROPLASTIC"/>
    <property type="match status" value="1"/>
</dbReference>
<dbReference type="InterPro" id="IPR027417">
    <property type="entry name" value="P-loop_NTPase"/>
</dbReference>